<organism evidence="1 2">
    <name type="scientific">Gigaspora rosea</name>
    <dbReference type="NCBI Taxonomy" id="44941"/>
    <lineage>
        <taxon>Eukaryota</taxon>
        <taxon>Fungi</taxon>
        <taxon>Fungi incertae sedis</taxon>
        <taxon>Mucoromycota</taxon>
        <taxon>Glomeromycotina</taxon>
        <taxon>Glomeromycetes</taxon>
        <taxon>Diversisporales</taxon>
        <taxon>Gigasporaceae</taxon>
        <taxon>Gigaspora</taxon>
    </lineage>
</organism>
<gene>
    <name evidence="1" type="ORF">C2G38_2156758</name>
</gene>
<reference evidence="1 2" key="1">
    <citation type="submission" date="2018-06" db="EMBL/GenBank/DDBJ databases">
        <title>Comparative genomics reveals the genomic features of Rhizophagus irregularis, R. cerebriforme, R. diaphanum and Gigaspora rosea, and their symbiotic lifestyle signature.</title>
        <authorList>
            <person name="Morin E."/>
            <person name="San Clemente H."/>
            <person name="Chen E.C.H."/>
            <person name="De La Providencia I."/>
            <person name="Hainaut M."/>
            <person name="Kuo A."/>
            <person name="Kohler A."/>
            <person name="Murat C."/>
            <person name="Tang N."/>
            <person name="Roy S."/>
            <person name="Loubradou J."/>
            <person name="Henrissat B."/>
            <person name="Grigoriev I.V."/>
            <person name="Corradi N."/>
            <person name="Roux C."/>
            <person name="Martin F.M."/>
        </authorList>
    </citation>
    <scope>NUCLEOTIDE SEQUENCE [LARGE SCALE GENOMIC DNA]</scope>
    <source>
        <strain evidence="1 2">DAOM 194757</strain>
    </source>
</reference>
<dbReference type="AlphaFoldDB" id="A0A397W5R1"/>
<accession>A0A397W5R1</accession>
<evidence type="ECO:0000313" key="1">
    <source>
        <dbReference type="EMBL" id="RIB28917.1"/>
    </source>
</evidence>
<dbReference type="OrthoDB" id="2424898at2759"/>
<dbReference type="Proteomes" id="UP000266673">
    <property type="component" value="Unassembled WGS sequence"/>
</dbReference>
<dbReference type="EMBL" id="QKWP01000052">
    <property type="protein sequence ID" value="RIB28917.1"/>
    <property type="molecule type" value="Genomic_DNA"/>
</dbReference>
<comment type="caution">
    <text evidence="1">The sequence shown here is derived from an EMBL/GenBank/DDBJ whole genome shotgun (WGS) entry which is preliminary data.</text>
</comment>
<proteinExistence type="predicted"/>
<protein>
    <submittedName>
        <fullName evidence="1">Uncharacterized protein</fullName>
    </submittedName>
</protein>
<sequence length="279" mass="31349">MKGIFAAKFFDAKGVQSQSAALHNIVETTICLNAKTEALQAHIQSKSLISSKAPLQTYQNLKLTHLKTTPNKQPLELQQYSQDISIICAFMMAKDKLIKEIGKELAEELSSVHTINPPVWTSALDKYIDNIINKSKNDFKRAVLDNPDTGDELFKLYCEKSHAHSAKMVKSSKCSEIVQVDAKATRYLNGLNVWHMEVAGPSDNATNNHIVNDTRKSLHTDFLNLIMILRNHLDCDVSTAMKIKNKIAKQETLMDKINKYVLQSNGNTVREVLKIPDLE</sequence>
<keyword evidence="2" id="KW-1185">Reference proteome</keyword>
<evidence type="ECO:0000313" key="2">
    <source>
        <dbReference type="Proteomes" id="UP000266673"/>
    </source>
</evidence>
<name>A0A397W5R1_9GLOM</name>